<accession>A0A5J4QR24</accession>
<evidence type="ECO:0000259" key="1">
    <source>
        <dbReference type="Pfam" id="PF13808"/>
    </source>
</evidence>
<protein>
    <recommendedName>
        <fullName evidence="1">H repeat-associated protein N-terminal domain-containing protein</fullName>
    </recommendedName>
</protein>
<dbReference type="InterPro" id="IPR032806">
    <property type="entry name" value="YbfD_N"/>
</dbReference>
<dbReference type="Pfam" id="PF13808">
    <property type="entry name" value="DDE_Tnp_1_assoc"/>
    <property type="match status" value="1"/>
</dbReference>
<feature type="domain" description="H repeat-associated protein N-terminal" evidence="1">
    <location>
        <begin position="7"/>
        <end position="66"/>
    </location>
</feature>
<sequence>METTLSDYFSGVEDPQVQGSCQHLLSDILPAALTYLTGGVNYQNMHLFAKERGKHLQGLLHLPNGASLQIHLKEFSN</sequence>
<organism evidence="2">
    <name type="scientific">termite gut metagenome</name>
    <dbReference type="NCBI Taxonomy" id="433724"/>
    <lineage>
        <taxon>unclassified sequences</taxon>
        <taxon>metagenomes</taxon>
        <taxon>organismal metagenomes</taxon>
    </lineage>
</organism>
<dbReference type="EMBL" id="SNRY01002675">
    <property type="protein sequence ID" value="KAA6323982.1"/>
    <property type="molecule type" value="Genomic_DNA"/>
</dbReference>
<reference evidence="2" key="1">
    <citation type="submission" date="2019-03" db="EMBL/GenBank/DDBJ databases">
        <title>Single cell metagenomics reveals metabolic interactions within the superorganism composed of flagellate Streblomastix strix and complex community of Bacteroidetes bacteria on its surface.</title>
        <authorList>
            <person name="Treitli S.C."/>
            <person name="Kolisko M."/>
            <person name="Husnik F."/>
            <person name="Keeling P."/>
            <person name="Hampl V."/>
        </authorList>
    </citation>
    <scope>NUCLEOTIDE SEQUENCE</scope>
    <source>
        <strain evidence="2">STM</strain>
    </source>
</reference>
<dbReference type="AlphaFoldDB" id="A0A5J4QR24"/>
<comment type="caution">
    <text evidence="2">The sequence shown here is derived from an EMBL/GenBank/DDBJ whole genome shotgun (WGS) entry which is preliminary data.</text>
</comment>
<name>A0A5J4QR24_9ZZZZ</name>
<evidence type="ECO:0000313" key="2">
    <source>
        <dbReference type="EMBL" id="KAA6323982.1"/>
    </source>
</evidence>
<gene>
    <name evidence="2" type="ORF">EZS27_026635</name>
</gene>
<proteinExistence type="predicted"/>